<dbReference type="SUPFAM" id="SSF53474">
    <property type="entry name" value="alpha/beta-Hydrolases"/>
    <property type="match status" value="1"/>
</dbReference>
<gene>
    <name evidence="2" type="ORF">F9B16_22555</name>
</gene>
<name>A0A6L3VSD6_9ACTN</name>
<reference evidence="2 3" key="1">
    <citation type="submission" date="2019-09" db="EMBL/GenBank/DDBJ databases">
        <title>Actinomadura physcomitrii sp. nov., a novel actinomycete isolated from moss [Physcomitrium sphaericum (Ludw) Fuernr].</title>
        <authorList>
            <person name="Liu C."/>
            <person name="Zhuang X."/>
        </authorList>
    </citation>
    <scope>NUCLEOTIDE SEQUENCE [LARGE SCALE GENOMIC DNA]</scope>
    <source>
        <strain evidence="2 3">CYP1-1B</strain>
    </source>
</reference>
<dbReference type="AlphaFoldDB" id="A0A6L3VSD6"/>
<comment type="caution">
    <text evidence="2">The sequence shown here is derived from an EMBL/GenBank/DDBJ whole genome shotgun (WGS) entry which is preliminary data.</text>
</comment>
<evidence type="ECO:0000313" key="3">
    <source>
        <dbReference type="Proteomes" id="UP000483004"/>
    </source>
</evidence>
<dbReference type="InterPro" id="IPR029058">
    <property type="entry name" value="AB_hydrolase_fold"/>
</dbReference>
<keyword evidence="3" id="KW-1185">Reference proteome</keyword>
<dbReference type="OrthoDB" id="3400345at2"/>
<dbReference type="PANTHER" id="PTHR43798">
    <property type="entry name" value="MONOACYLGLYCEROL LIPASE"/>
    <property type="match status" value="1"/>
</dbReference>
<dbReference type="Pfam" id="PF00561">
    <property type="entry name" value="Abhydrolase_1"/>
    <property type="match status" value="1"/>
</dbReference>
<dbReference type="RefSeq" id="WP_151542100.1">
    <property type="nucleotide sequence ID" value="NZ_WBMR01000066.1"/>
</dbReference>
<dbReference type="InterPro" id="IPR050266">
    <property type="entry name" value="AB_hydrolase_sf"/>
</dbReference>
<feature type="domain" description="AB hydrolase-1" evidence="1">
    <location>
        <begin position="32"/>
        <end position="266"/>
    </location>
</feature>
<organism evidence="2 3">
    <name type="scientific">Actinomadura montaniterrae</name>
    <dbReference type="NCBI Taxonomy" id="1803903"/>
    <lineage>
        <taxon>Bacteria</taxon>
        <taxon>Bacillati</taxon>
        <taxon>Actinomycetota</taxon>
        <taxon>Actinomycetes</taxon>
        <taxon>Streptosporangiales</taxon>
        <taxon>Thermomonosporaceae</taxon>
        <taxon>Actinomadura</taxon>
    </lineage>
</organism>
<dbReference type="EMBL" id="WBMR01000066">
    <property type="protein sequence ID" value="KAB2378954.1"/>
    <property type="molecule type" value="Genomic_DNA"/>
</dbReference>
<evidence type="ECO:0000259" key="1">
    <source>
        <dbReference type="Pfam" id="PF00561"/>
    </source>
</evidence>
<keyword evidence="2" id="KW-0378">Hydrolase</keyword>
<evidence type="ECO:0000313" key="2">
    <source>
        <dbReference type="EMBL" id="KAB2378954.1"/>
    </source>
</evidence>
<dbReference type="GO" id="GO:0016787">
    <property type="term" value="F:hydrolase activity"/>
    <property type="evidence" value="ECO:0007669"/>
    <property type="project" value="UniProtKB-KW"/>
</dbReference>
<dbReference type="PRINTS" id="PR00111">
    <property type="entry name" value="ABHYDROLASE"/>
</dbReference>
<dbReference type="Proteomes" id="UP000483004">
    <property type="component" value="Unassembled WGS sequence"/>
</dbReference>
<dbReference type="InterPro" id="IPR000073">
    <property type="entry name" value="AB_hydrolase_1"/>
</dbReference>
<accession>A0A6L3VSD6</accession>
<proteinExistence type="predicted"/>
<sequence>MYLAGYDDHRHTVPTPSGTLSYVEIGTGPAALFVHGVATNAYIWHDLIPLLADTRRCIAIDLPLHGQSPAAPEHPLTVGAFADTLADVCAHLSLDQVDLVGHDTGGAIAQVFAARRPELIRTLTLTNCETQDNIPPAAMAATVEAARAGQLAAAAPDLVADPAAARAIFSTGYQDQRYLTPELVDAFVQPVMGTPAAAARFEELIARLGPDDLLAAEPALRALHVPTLIAWATDDEFFDMKWARWLHDAIPGARDVVEITGGKLFFPHERAAELAPHIRRHWTPPDPA</sequence>
<protein>
    <submittedName>
        <fullName evidence="2">Alpha/beta hydrolase</fullName>
    </submittedName>
</protein>
<dbReference type="Gene3D" id="3.40.50.1820">
    <property type="entry name" value="alpha/beta hydrolase"/>
    <property type="match status" value="1"/>
</dbReference>